<dbReference type="SUPFAM" id="SSF51679">
    <property type="entry name" value="Bacterial luciferase-like"/>
    <property type="match status" value="1"/>
</dbReference>
<evidence type="ECO:0000256" key="1">
    <source>
        <dbReference type="ARBA" id="ARBA00022630"/>
    </source>
</evidence>
<keyword evidence="1" id="KW-0285">Flavoprotein</keyword>
<organism evidence="6 7">
    <name type="scientific">Reticulibacter mediterranei</name>
    <dbReference type="NCBI Taxonomy" id="2778369"/>
    <lineage>
        <taxon>Bacteria</taxon>
        <taxon>Bacillati</taxon>
        <taxon>Chloroflexota</taxon>
        <taxon>Ktedonobacteria</taxon>
        <taxon>Ktedonobacterales</taxon>
        <taxon>Reticulibacteraceae</taxon>
        <taxon>Reticulibacter</taxon>
    </lineage>
</organism>
<dbReference type="InterPro" id="IPR011251">
    <property type="entry name" value="Luciferase-like_dom"/>
</dbReference>
<protein>
    <submittedName>
        <fullName evidence="6">LLM class F420-dependent oxidoreductase</fullName>
    </submittedName>
</protein>
<dbReference type="EMBL" id="BNJK01000002">
    <property type="protein sequence ID" value="GHO98101.1"/>
    <property type="molecule type" value="Genomic_DNA"/>
</dbReference>
<feature type="domain" description="Luciferase-like" evidence="5">
    <location>
        <begin position="5"/>
        <end position="253"/>
    </location>
</feature>
<dbReference type="InterPro" id="IPR036661">
    <property type="entry name" value="Luciferase-like_sf"/>
</dbReference>
<evidence type="ECO:0000256" key="3">
    <source>
        <dbReference type="ARBA" id="ARBA00023002"/>
    </source>
</evidence>
<sequence length="314" mass="34811">MSLKYGVMLPQGFGGELAHFKSPVEAYEALTRQAQVADECGYDIVWMSDHFQTAFPSQAMVFESWTTAAALARDTKRIRIGHMVTGNSYRNPALQAKMASTLDVLSHGRYTFGIGAGWHEPEYLAYGYELTSAPERLRQLREALQVIRAMWTQEEATFEGQYYQIRGAINQPKGVQPRIPLVIAGGGEKVTLKLVAQYGDICNVNGDLATVERKFAVLKQHCEAVGRDYNSIRRTALTLCIIADTDEQARAMVPEGSELVFPGDIRSYGLVGTIDTIRQRLAAYEAAGAQELVIGFLDAPQVDMMQRFAKAFVL</sequence>
<dbReference type="GO" id="GO:0008726">
    <property type="term" value="F:alkanesulfonate monooxygenase activity"/>
    <property type="evidence" value="ECO:0007669"/>
    <property type="project" value="TreeGrafter"/>
</dbReference>
<dbReference type="Gene3D" id="3.20.20.30">
    <property type="entry name" value="Luciferase-like domain"/>
    <property type="match status" value="1"/>
</dbReference>
<name>A0A8J3IXY6_9CHLR</name>
<evidence type="ECO:0000259" key="5">
    <source>
        <dbReference type="Pfam" id="PF00296"/>
    </source>
</evidence>
<evidence type="ECO:0000313" key="6">
    <source>
        <dbReference type="EMBL" id="GHO98101.1"/>
    </source>
</evidence>
<gene>
    <name evidence="6" type="ORF">KSF_081490</name>
</gene>
<dbReference type="GO" id="GO:0046306">
    <property type="term" value="P:alkanesulfonate catabolic process"/>
    <property type="evidence" value="ECO:0007669"/>
    <property type="project" value="TreeGrafter"/>
</dbReference>
<evidence type="ECO:0000256" key="4">
    <source>
        <dbReference type="ARBA" id="ARBA00023033"/>
    </source>
</evidence>
<dbReference type="PANTHER" id="PTHR42847">
    <property type="entry name" value="ALKANESULFONATE MONOOXYGENASE"/>
    <property type="match status" value="1"/>
</dbReference>
<evidence type="ECO:0000313" key="7">
    <source>
        <dbReference type="Proteomes" id="UP000597444"/>
    </source>
</evidence>
<reference evidence="6" key="1">
    <citation type="submission" date="2020-10" db="EMBL/GenBank/DDBJ databases">
        <title>Taxonomic study of unclassified bacteria belonging to the class Ktedonobacteria.</title>
        <authorList>
            <person name="Yabe S."/>
            <person name="Wang C.M."/>
            <person name="Zheng Y."/>
            <person name="Sakai Y."/>
            <person name="Cavaletti L."/>
            <person name="Monciardini P."/>
            <person name="Donadio S."/>
        </authorList>
    </citation>
    <scope>NUCLEOTIDE SEQUENCE</scope>
    <source>
        <strain evidence="6">ID150040</strain>
    </source>
</reference>
<evidence type="ECO:0000256" key="2">
    <source>
        <dbReference type="ARBA" id="ARBA00022643"/>
    </source>
</evidence>
<dbReference type="RefSeq" id="WP_220208866.1">
    <property type="nucleotide sequence ID" value="NZ_BNJK01000002.1"/>
</dbReference>
<dbReference type="AlphaFoldDB" id="A0A8J3IXY6"/>
<dbReference type="InterPro" id="IPR019952">
    <property type="entry name" value="F420_OxRdatse_Rv1855c_pred"/>
</dbReference>
<comment type="caution">
    <text evidence="6">The sequence shown here is derived from an EMBL/GenBank/DDBJ whole genome shotgun (WGS) entry which is preliminary data.</text>
</comment>
<keyword evidence="3" id="KW-0560">Oxidoreductase</keyword>
<dbReference type="InterPro" id="IPR050172">
    <property type="entry name" value="SsuD_RutA_monooxygenase"/>
</dbReference>
<keyword evidence="2" id="KW-0288">FMN</keyword>
<dbReference type="PANTHER" id="PTHR42847:SF8">
    <property type="entry name" value="CONSERVED PROTEIN"/>
    <property type="match status" value="1"/>
</dbReference>
<keyword evidence="4" id="KW-0503">Monooxygenase</keyword>
<accession>A0A8J3IXY6</accession>
<dbReference type="NCBIfam" id="TIGR03560">
    <property type="entry name" value="F420_Rv1855c"/>
    <property type="match status" value="1"/>
</dbReference>
<proteinExistence type="predicted"/>
<dbReference type="Proteomes" id="UP000597444">
    <property type="component" value="Unassembled WGS sequence"/>
</dbReference>
<keyword evidence="7" id="KW-1185">Reference proteome</keyword>
<dbReference type="Pfam" id="PF00296">
    <property type="entry name" value="Bac_luciferase"/>
    <property type="match status" value="1"/>
</dbReference>